<dbReference type="Proteomes" id="UP000035579">
    <property type="component" value="Chromosome"/>
</dbReference>
<accession>A0AAC8QAZ4</accession>
<evidence type="ECO:0000256" key="4">
    <source>
        <dbReference type="ARBA" id="ARBA00022679"/>
    </source>
</evidence>
<dbReference type="SUPFAM" id="SSF53383">
    <property type="entry name" value="PLP-dependent transferases"/>
    <property type="match status" value="1"/>
</dbReference>
<dbReference type="CDD" id="cd00609">
    <property type="entry name" value="AAT_like"/>
    <property type="match status" value="1"/>
</dbReference>
<dbReference type="Gene3D" id="3.90.1150.10">
    <property type="entry name" value="Aspartate Aminotransferase, domain 1"/>
    <property type="match status" value="1"/>
</dbReference>
<evidence type="ECO:0000256" key="2">
    <source>
        <dbReference type="ARBA" id="ARBA00007441"/>
    </source>
</evidence>
<name>A0AAC8QAZ4_9BACT</name>
<proteinExistence type="inferred from homology"/>
<comment type="similarity">
    <text evidence="2">Belongs to the class-I pyridoxal-phosphate-dependent aminotransferase family.</text>
</comment>
<evidence type="ECO:0000313" key="7">
    <source>
        <dbReference type="EMBL" id="AKJ03938.1"/>
    </source>
</evidence>
<dbReference type="PANTHER" id="PTHR46383">
    <property type="entry name" value="ASPARTATE AMINOTRANSFERASE"/>
    <property type="match status" value="1"/>
</dbReference>
<dbReference type="EMBL" id="QUMU01000016">
    <property type="protein sequence ID" value="REG23713.1"/>
    <property type="molecule type" value="Genomic_DNA"/>
</dbReference>
<dbReference type="GO" id="GO:0006520">
    <property type="term" value="P:amino acid metabolic process"/>
    <property type="evidence" value="ECO:0007669"/>
    <property type="project" value="InterPro"/>
</dbReference>
<evidence type="ECO:0000313" key="9">
    <source>
        <dbReference type="Proteomes" id="UP000035579"/>
    </source>
</evidence>
<dbReference type="InterPro" id="IPR050596">
    <property type="entry name" value="AspAT/PAT-like"/>
</dbReference>
<reference evidence="8 10" key="2">
    <citation type="submission" date="2018-08" db="EMBL/GenBank/DDBJ databases">
        <title>Genomic Encyclopedia of Archaeal and Bacterial Type Strains, Phase II (KMG-II): from individual species to whole genera.</title>
        <authorList>
            <person name="Goeker M."/>
        </authorList>
    </citation>
    <scope>NUCLEOTIDE SEQUENCE [LARGE SCALE GENOMIC DNA]</scope>
    <source>
        <strain evidence="8 10">DSM 2261</strain>
    </source>
</reference>
<dbReference type="Proteomes" id="UP000256345">
    <property type="component" value="Unassembled WGS sequence"/>
</dbReference>
<evidence type="ECO:0000313" key="10">
    <source>
        <dbReference type="Proteomes" id="UP000256345"/>
    </source>
</evidence>
<dbReference type="GO" id="GO:0030170">
    <property type="term" value="F:pyridoxal phosphate binding"/>
    <property type="evidence" value="ECO:0007669"/>
    <property type="project" value="InterPro"/>
</dbReference>
<dbReference type="GO" id="GO:0008483">
    <property type="term" value="F:transaminase activity"/>
    <property type="evidence" value="ECO:0007669"/>
    <property type="project" value="UniProtKB-KW"/>
</dbReference>
<sequence length="406" mass="43921">MSTAVTEKLPAHTLDAISFGKIVQIREGLLRAQATGKRVIRFESGDPSFSIAPHVAEAIAAAMRAGKTHYVPNDGIPELRAALADKLRQKNGIQGATAEQVFLTNGAMHALYVTFGALLAPGDEVILPDPMWTEVAENVKLAGGKPVGVPVRAEEGYAYRPDAIQAAITPRTRAIFLNTPHNPTGAVMPRETLEAIVSLARKHDLWIVSDEAYEDVIYEPHVHHSIASLAGDWAERVISVYSFSKSHAMSGLRTGYLHTPWPLLQRRVQKLLRCTINGVNSLAQWGALAAVTGPQEPLRAMRAEYRQRRDVLVKALEGIPGVRPFTPRGAFYVWAELEPSLYSRLDVANADALSARLAAQGIGSAPGDAFGHSCENAIRFAFSCDTKMVLEGAELLRAALLGGASR</sequence>
<dbReference type="PANTHER" id="PTHR46383:SF1">
    <property type="entry name" value="ASPARTATE AMINOTRANSFERASE"/>
    <property type="match status" value="1"/>
</dbReference>
<dbReference type="EMBL" id="CP011509">
    <property type="protein sequence ID" value="AKJ03938.1"/>
    <property type="molecule type" value="Genomic_DNA"/>
</dbReference>
<feature type="domain" description="Aminotransferase class I/classII large" evidence="6">
    <location>
        <begin position="38"/>
        <end position="394"/>
    </location>
</feature>
<comment type="cofactor">
    <cofactor evidence="1">
        <name>pyridoxal 5'-phosphate</name>
        <dbReference type="ChEBI" id="CHEBI:597326"/>
    </cofactor>
</comment>
<keyword evidence="10" id="KW-1185">Reference proteome</keyword>
<dbReference type="AlphaFoldDB" id="A0AAC8QAZ4"/>
<dbReference type="KEGG" id="age:AA314_05564"/>
<keyword evidence="5" id="KW-0663">Pyridoxal phosphate</keyword>
<dbReference type="InterPro" id="IPR015424">
    <property type="entry name" value="PyrdxlP-dep_Trfase"/>
</dbReference>
<dbReference type="InterPro" id="IPR015422">
    <property type="entry name" value="PyrdxlP-dep_Trfase_small"/>
</dbReference>
<protein>
    <submittedName>
        <fullName evidence="7">Aspartate aminotransferase</fullName>
    </submittedName>
</protein>
<dbReference type="InterPro" id="IPR015421">
    <property type="entry name" value="PyrdxlP-dep_Trfase_major"/>
</dbReference>
<keyword evidence="3 7" id="KW-0032">Aminotransferase</keyword>
<dbReference type="Pfam" id="PF00155">
    <property type="entry name" value="Aminotran_1_2"/>
    <property type="match status" value="1"/>
</dbReference>
<evidence type="ECO:0000256" key="3">
    <source>
        <dbReference type="ARBA" id="ARBA00022576"/>
    </source>
</evidence>
<evidence type="ECO:0000256" key="1">
    <source>
        <dbReference type="ARBA" id="ARBA00001933"/>
    </source>
</evidence>
<dbReference type="Gene3D" id="3.40.640.10">
    <property type="entry name" value="Type I PLP-dependent aspartate aminotransferase-like (Major domain)"/>
    <property type="match status" value="1"/>
</dbReference>
<dbReference type="RefSeq" id="WP_047857870.1">
    <property type="nucleotide sequence ID" value="NZ_CP011509.1"/>
</dbReference>
<evidence type="ECO:0000313" key="8">
    <source>
        <dbReference type="EMBL" id="REG23713.1"/>
    </source>
</evidence>
<organism evidence="7 9">
    <name type="scientific">Archangium gephyra</name>
    <dbReference type="NCBI Taxonomy" id="48"/>
    <lineage>
        <taxon>Bacteria</taxon>
        <taxon>Pseudomonadati</taxon>
        <taxon>Myxococcota</taxon>
        <taxon>Myxococcia</taxon>
        <taxon>Myxococcales</taxon>
        <taxon>Cystobacterineae</taxon>
        <taxon>Archangiaceae</taxon>
        <taxon>Archangium</taxon>
    </lineage>
</organism>
<keyword evidence="4" id="KW-0808">Transferase</keyword>
<evidence type="ECO:0000259" key="6">
    <source>
        <dbReference type="Pfam" id="PF00155"/>
    </source>
</evidence>
<evidence type="ECO:0000256" key="5">
    <source>
        <dbReference type="ARBA" id="ARBA00022898"/>
    </source>
</evidence>
<reference evidence="7 9" key="1">
    <citation type="submission" date="2015-05" db="EMBL/GenBank/DDBJ databases">
        <title>Genome assembly of Archangium gephyra DSM 2261.</title>
        <authorList>
            <person name="Sharma G."/>
            <person name="Subramanian S."/>
        </authorList>
    </citation>
    <scope>NUCLEOTIDE SEQUENCE [LARGE SCALE GENOMIC DNA]</scope>
    <source>
        <strain evidence="7 9">DSM 2261</strain>
    </source>
</reference>
<gene>
    <name evidence="7" type="ORF">AA314_05564</name>
    <name evidence="8" type="ORF">ATI61_116185</name>
</gene>
<dbReference type="InterPro" id="IPR004839">
    <property type="entry name" value="Aminotransferase_I/II_large"/>
</dbReference>